<evidence type="ECO:0000313" key="3">
    <source>
        <dbReference type="EMBL" id="CAE0061087.1"/>
    </source>
</evidence>
<protein>
    <recommendedName>
        <fullName evidence="5">Pherophorin domain-containing protein</fullName>
    </recommendedName>
</protein>
<feature type="compositionally biased region" description="Pro residues" evidence="1">
    <location>
        <begin position="200"/>
        <end position="209"/>
    </location>
</feature>
<dbReference type="EMBL" id="HBHW01037916">
    <property type="protein sequence ID" value="CAE0061087.1"/>
    <property type="molecule type" value="Transcribed_RNA"/>
</dbReference>
<keyword evidence="2" id="KW-0732">Signal</keyword>
<feature type="chain" id="PRO_5036212084" description="Pherophorin domain-containing protein" evidence="2">
    <location>
        <begin position="23"/>
        <end position="209"/>
    </location>
</feature>
<evidence type="ECO:0000256" key="2">
    <source>
        <dbReference type="SAM" id="SignalP"/>
    </source>
</evidence>
<proteinExistence type="predicted"/>
<feature type="region of interest" description="Disordered" evidence="1">
    <location>
        <begin position="169"/>
        <end position="209"/>
    </location>
</feature>
<gene>
    <name evidence="3" type="ORF">RMAR00112_LOCUS29153</name>
    <name evidence="4" type="ORF">RMAR00112_LOCUS29154</name>
</gene>
<reference evidence="3" key="1">
    <citation type="submission" date="2021-01" db="EMBL/GenBank/DDBJ databases">
        <authorList>
            <person name="Corre E."/>
            <person name="Pelletier E."/>
            <person name="Niang G."/>
            <person name="Scheremetjew M."/>
            <person name="Finn R."/>
            <person name="Kale V."/>
            <person name="Holt S."/>
            <person name="Cochrane G."/>
            <person name="Meng A."/>
            <person name="Brown T."/>
            <person name="Cohen L."/>
        </authorList>
    </citation>
    <scope>NUCLEOTIDE SEQUENCE</scope>
    <source>
        <strain evidence="3">CCMP 769</strain>
    </source>
</reference>
<evidence type="ECO:0000256" key="1">
    <source>
        <dbReference type="SAM" id="MobiDB-lite"/>
    </source>
</evidence>
<feature type="compositionally biased region" description="Polar residues" evidence="1">
    <location>
        <begin position="190"/>
        <end position="199"/>
    </location>
</feature>
<sequence length="209" mass="22432">MKKFCAATVFIAIGLFAATATAESDNCDPKGNYPYFERRTNWLSFTDVVNGLQLVAKFYTQTVENEDGSASFQLEIVKEGATDLTLAQLTRARIGLWPDCAPGSVPNGGSKFQINLNGDEIDQDNLVFQIPVTDMPIPNCLDLDSICMVGAFKGFVGPLETALRISQQPTGSECPGLTPPGPNGIRQCPISLQWSEGTPTPTPTPVADS</sequence>
<evidence type="ECO:0008006" key="5">
    <source>
        <dbReference type="Google" id="ProtNLM"/>
    </source>
</evidence>
<name>A0A7S3A675_9RHOD</name>
<dbReference type="AlphaFoldDB" id="A0A7S3A675"/>
<dbReference type="EMBL" id="HBHW01037917">
    <property type="protein sequence ID" value="CAE0061088.1"/>
    <property type="molecule type" value="Transcribed_RNA"/>
</dbReference>
<accession>A0A7S3A675</accession>
<feature type="signal peptide" evidence="2">
    <location>
        <begin position="1"/>
        <end position="22"/>
    </location>
</feature>
<organism evidence="3">
    <name type="scientific">Rhodosorus marinus</name>
    <dbReference type="NCBI Taxonomy" id="101924"/>
    <lineage>
        <taxon>Eukaryota</taxon>
        <taxon>Rhodophyta</taxon>
        <taxon>Stylonematophyceae</taxon>
        <taxon>Stylonematales</taxon>
        <taxon>Stylonemataceae</taxon>
        <taxon>Rhodosorus</taxon>
    </lineage>
</organism>
<evidence type="ECO:0000313" key="4">
    <source>
        <dbReference type="EMBL" id="CAE0061088.1"/>
    </source>
</evidence>